<dbReference type="Pfam" id="PF13365">
    <property type="entry name" value="Trypsin_2"/>
    <property type="match status" value="1"/>
</dbReference>
<dbReference type="AlphaFoldDB" id="A0A2M7SDK0"/>
<dbReference type="PANTHER" id="PTHR22939:SF129">
    <property type="entry name" value="SERINE PROTEASE HTRA2, MITOCHONDRIAL"/>
    <property type="match status" value="1"/>
</dbReference>
<keyword evidence="3" id="KW-0378">Hydrolase</keyword>
<dbReference type="InterPro" id="IPR001478">
    <property type="entry name" value="PDZ"/>
</dbReference>
<gene>
    <name evidence="7" type="ORF">COY52_04095</name>
</gene>
<dbReference type="Pfam" id="PF13180">
    <property type="entry name" value="PDZ_2"/>
    <property type="match status" value="1"/>
</dbReference>
<accession>A0A2M7SDK0</accession>
<dbReference type="Proteomes" id="UP000229307">
    <property type="component" value="Unassembled WGS sequence"/>
</dbReference>
<dbReference type="Gene3D" id="2.30.42.10">
    <property type="match status" value="1"/>
</dbReference>
<evidence type="ECO:0000259" key="5">
    <source>
        <dbReference type="Pfam" id="PF13180"/>
    </source>
</evidence>
<dbReference type="SUPFAM" id="SSF50494">
    <property type="entry name" value="Trypsin-like serine proteases"/>
    <property type="match status" value="1"/>
</dbReference>
<dbReference type="InterPro" id="IPR036034">
    <property type="entry name" value="PDZ_sf"/>
</dbReference>
<feature type="chain" id="PRO_5014921904" evidence="4">
    <location>
        <begin position="23"/>
        <end position="450"/>
    </location>
</feature>
<dbReference type="InterPro" id="IPR026870">
    <property type="entry name" value="Zinc_ribbon_dom"/>
</dbReference>
<reference evidence="8" key="1">
    <citation type="submission" date="2017-09" db="EMBL/GenBank/DDBJ databases">
        <title>Depth-based differentiation of microbial function through sediment-hosted aquifers and enrichment of novel symbionts in the deep terrestrial subsurface.</title>
        <authorList>
            <person name="Probst A.J."/>
            <person name="Ladd B."/>
            <person name="Jarett J.K."/>
            <person name="Geller-Mcgrath D.E."/>
            <person name="Sieber C.M.K."/>
            <person name="Emerson J.B."/>
            <person name="Anantharaman K."/>
            <person name="Thomas B.C."/>
            <person name="Malmstrom R."/>
            <person name="Stieglmeier M."/>
            <person name="Klingl A."/>
            <person name="Woyke T."/>
            <person name="Ryan C.M."/>
            <person name="Banfield J.F."/>
        </authorList>
    </citation>
    <scope>NUCLEOTIDE SEQUENCE [LARGE SCALE GENOMIC DNA]</scope>
</reference>
<keyword evidence="2" id="KW-0645">Protease</keyword>
<name>A0A2M7SDK0_9BACT</name>
<evidence type="ECO:0000256" key="4">
    <source>
        <dbReference type="SAM" id="SignalP"/>
    </source>
</evidence>
<dbReference type="PANTHER" id="PTHR22939">
    <property type="entry name" value="SERINE PROTEASE FAMILY S1C HTRA-RELATED"/>
    <property type="match status" value="1"/>
</dbReference>
<dbReference type="GO" id="GO:0004252">
    <property type="term" value="F:serine-type endopeptidase activity"/>
    <property type="evidence" value="ECO:0007669"/>
    <property type="project" value="InterPro"/>
</dbReference>
<dbReference type="EMBL" id="PFMR01000106">
    <property type="protein sequence ID" value="PIZ17561.1"/>
    <property type="molecule type" value="Genomic_DNA"/>
</dbReference>
<evidence type="ECO:0000313" key="7">
    <source>
        <dbReference type="EMBL" id="PIZ17561.1"/>
    </source>
</evidence>
<feature type="domain" description="Zinc-ribbon" evidence="6">
    <location>
        <begin position="24"/>
        <end position="46"/>
    </location>
</feature>
<comment type="similarity">
    <text evidence="1">Belongs to the peptidase S1C family.</text>
</comment>
<proteinExistence type="inferred from homology"/>
<evidence type="ECO:0000256" key="1">
    <source>
        <dbReference type="ARBA" id="ARBA00010541"/>
    </source>
</evidence>
<dbReference type="Pfam" id="PF13240">
    <property type="entry name" value="Zn_Ribbon_1"/>
    <property type="match status" value="1"/>
</dbReference>
<feature type="domain" description="PDZ" evidence="5">
    <location>
        <begin position="290"/>
        <end position="354"/>
    </location>
</feature>
<dbReference type="InterPro" id="IPR009003">
    <property type="entry name" value="Peptidase_S1_PA"/>
</dbReference>
<evidence type="ECO:0000259" key="6">
    <source>
        <dbReference type="Pfam" id="PF13240"/>
    </source>
</evidence>
<comment type="caution">
    <text evidence="7">The sequence shown here is derived from an EMBL/GenBank/DDBJ whole genome shotgun (WGS) entry which is preliminary data.</text>
</comment>
<dbReference type="SUPFAM" id="SSF50156">
    <property type="entry name" value="PDZ domain-like"/>
    <property type="match status" value="1"/>
</dbReference>
<dbReference type="InterPro" id="IPR001940">
    <property type="entry name" value="Peptidase_S1C"/>
</dbReference>
<dbReference type="GO" id="GO:0006508">
    <property type="term" value="P:proteolysis"/>
    <property type="evidence" value="ECO:0007669"/>
    <property type="project" value="UniProtKB-KW"/>
</dbReference>
<sequence length="450" mass="49710">MKKILLFLFAVTLIFVSGIALAAFCPECGTKNDGANKFCTGCGARLTQAGQKTDEGSVTKVIGDAALNVVGIRVKKERASQFTDVGSGFVADKIDTVCYVMTCNGFFNDTDEIEEIKIMSSDKKEYGARIFMQDYASCLVLLQVETECSFVPLKLGNSENITVGEQVFAVGNPLGLEKSVTRGIISARDRCFDYLEYEGLLQTDAAINPGSIGGPLLNSKGEVIGVTYTGYSKQYSEGLNFAVPSTLASEIIKGIKTKQIKRPWIGIAVLCISTELKDWLKDEKKKNITVEEGVIVAAVADTRPLMMKYDVIRKINGAQVKNIWQLQSAILVMNIGDTVKIVIERDGKETEFGVVVKEKPSEPEFPVEDEFETLFGASLSERFGTVRIKSAMKKGLAESMGLKEDYEIDKIFKKNIDSLETFYDAFKEAYSRKKRILSWPKKYITAMHST</sequence>
<protein>
    <submittedName>
        <fullName evidence="7">Uncharacterized protein</fullName>
    </submittedName>
</protein>
<evidence type="ECO:0000256" key="2">
    <source>
        <dbReference type="ARBA" id="ARBA00022670"/>
    </source>
</evidence>
<feature type="signal peptide" evidence="4">
    <location>
        <begin position="1"/>
        <end position="22"/>
    </location>
</feature>
<dbReference type="PRINTS" id="PR00834">
    <property type="entry name" value="PROTEASES2C"/>
</dbReference>
<organism evidence="7 8">
    <name type="scientific">Candidatus Desantisbacteria bacterium CG_4_10_14_0_8_um_filter_48_22</name>
    <dbReference type="NCBI Taxonomy" id="1974543"/>
    <lineage>
        <taxon>Bacteria</taxon>
        <taxon>Candidatus Desantisiibacteriota</taxon>
    </lineage>
</organism>
<dbReference type="Gene3D" id="2.40.10.120">
    <property type="match status" value="1"/>
</dbReference>
<evidence type="ECO:0000256" key="3">
    <source>
        <dbReference type="ARBA" id="ARBA00022801"/>
    </source>
</evidence>
<evidence type="ECO:0000313" key="8">
    <source>
        <dbReference type="Proteomes" id="UP000229307"/>
    </source>
</evidence>
<keyword evidence="4" id="KW-0732">Signal</keyword>